<gene>
    <name evidence="2" type="ORF">AWB79_07585</name>
</gene>
<evidence type="ECO:0000313" key="3">
    <source>
        <dbReference type="Proteomes" id="UP000054851"/>
    </source>
</evidence>
<feature type="domain" description="(S)-ureidoglycine aminohydrolase cupin" evidence="1">
    <location>
        <begin position="43"/>
        <end position="114"/>
    </location>
</feature>
<organism evidence="2 3">
    <name type="scientific">Caballeronia hypogeia</name>
    <dbReference type="NCBI Taxonomy" id="1777140"/>
    <lineage>
        <taxon>Bacteria</taxon>
        <taxon>Pseudomonadati</taxon>
        <taxon>Pseudomonadota</taxon>
        <taxon>Betaproteobacteria</taxon>
        <taxon>Burkholderiales</taxon>
        <taxon>Burkholderiaceae</taxon>
        <taxon>Caballeronia</taxon>
    </lineage>
</organism>
<dbReference type="InterPro" id="IPR014710">
    <property type="entry name" value="RmlC-like_jellyroll"/>
</dbReference>
<dbReference type="Pfam" id="PF05899">
    <property type="entry name" value="Cupin_3"/>
    <property type="match status" value="1"/>
</dbReference>
<dbReference type="RefSeq" id="WP_061172570.1">
    <property type="nucleotide sequence ID" value="NZ_FCOA02000068.1"/>
</dbReference>
<dbReference type="PANTHER" id="PTHR40943:SF2">
    <property type="entry name" value="(S)-UREIDOGLYCINE AMINOHYDROLASE CUPIN DOMAIN-CONTAINING PROTEIN"/>
    <property type="match status" value="1"/>
</dbReference>
<dbReference type="InterPro" id="IPR011051">
    <property type="entry name" value="RmlC_Cupin_sf"/>
</dbReference>
<accession>A0A158DUN7</accession>
<name>A0A158DUN7_9BURK</name>
<dbReference type="InterPro" id="IPR008579">
    <property type="entry name" value="UGlyAH_Cupin_dom"/>
</dbReference>
<dbReference type="SUPFAM" id="SSF51182">
    <property type="entry name" value="RmlC-like cupins"/>
    <property type="match status" value="1"/>
</dbReference>
<comment type="caution">
    <text evidence="2">The sequence shown here is derived from an EMBL/GenBank/DDBJ whole genome shotgun (WGS) entry which is preliminary data.</text>
</comment>
<dbReference type="PANTHER" id="PTHR40943">
    <property type="entry name" value="CYTOPLASMIC PROTEIN-RELATED"/>
    <property type="match status" value="1"/>
</dbReference>
<keyword evidence="3" id="KW-1185">Reference proteome</keyword>
<evidence type="ECO:0000259" key="1">
    <source>
        <dbReference type="Pfam" id="PF05899"/>
    </source>
</evidence>
<dbReference type="STRING" id="1777140.AWB79_07585"/>
<evidence type="ECO:0000313" key="2">
    <source>
        <dbReference type="EMBL" id="SAK98332.1"/>
    </source>
</evidence>
<dbReference type="Proteomes" id="UP000054851">
    <property type="component" value="Unassembled WGS sequence"/>
</dbReference>
<protein>
    <submittedName>
        <fullName evidence="2">Cupin</fullName>
    </submittedName>
</protein>
<reference evidence="2" key="1">
    <citation type="submission" date="2016-01" db="EMBL/GenBank/DDBJ databases">
        <authorList>
            <person name="Peeters C."/>
        </authorList>
    </citation>
    <scope>NUCLEOTIDE SEQUENCE</scope>
    <source>
        <strain evidence="2">LMG 29322</strain>
    </source>
</reference>
<proteinExistence type="predicted"/>
<dbReference type="EMBL" id="FCOA02000068">
    <property type="protein sequence ID" value="SAK98332.1"/>
    <property type="molecule type" value="Genomic_DNA"/>
</dbReference>
<dbReference type="AlphaFoldDB" id="A0A158DUN7"/>
<sequence length="120" mass="13108">MSTKALAYSQVSPEVIEKFSPPDTLVKGNPKQKVHSFYAANNANFRTGIWEGEVGAYRLEFPAGKHEFFVLKTGEVKVHSDDGSVVTISEGEACVLPGGFKGVFEITKYAAKHFVVLEQA</sequence>
<dbReference type="OrthoDB" id="9799053at2"/>
<dbReference type="Gene3D" id="2.60.120.10">
    <property type="entry name" value="Jelly Rolls"/>
    <property type="match status" value="1"/>
</dbReference>